<accession>Q13HX2</accession>
<dbReference type="AlphaFoldDB" id="Q13HX2"/>
<organism evidence="1 2">
    <name type="scientific">Paraburkholderia xenovorans (strain LB400)</name>
    <dbReference type="NCBI Taxonomy" id="266265"/>
    <lineage>
        <taxon>Bacteria</taxon>
        <taxon>Pseudomonadati</taxon>
        <taxon>Pseudomonadota</taxon>
        <taxon>Betaproteobacteria</taxon>
        <taxon>Burkholderiales</taxon>
        <taxon>Burkholderiaceae</taxon>
        <taxon>Paraburkholderia</taxon>
    </lineage>
</organism>
<gene>
    <name evidence="1" type="ORF">Bxe_C0413</name>
</gene>
<dbReference type="EMBL" id="CP000272">
    <property type="protein sequence ID" value="ABE36317.1"/>
    <property type="molecule type" value="Genomic_DNA"/>
</dbReference>
<keyword evidence="2" id="KW-1185">Reference proteome</keyword>
<dbReference type="KEGG" id="bxe:Bxe_C0413"/>
<name>Q13HX2_PARXL</name>
<dbReference type="Proteomes" id="UP000001817">
    <property type="component" value="Chromosome 3"/>
</dbReference>
<sequence length="112" mass="12723">MRMPISFRLRLFPLQSGNDDTSSFRHQSSRLIATVIWRHPRIFFRFSQTKYQLQKTAGCATSESACVLSREIQTVQVIPACRVGGRAIRALRCMGARSGRTIASSSLEEFRQ</sequence>
<reference evidence="1 2" key="1">
    <citation type="journal article" date="2006" name="Proc. Natl. Acad. Sci. U.S.A.">
        <title>Burkholderia xenovorans LB400 harbors a multi-replicon, 9.73-Mbp genome shaped for versatility.</title>
        <authorList>
            <person name="Chain P.S."/>
            <person name="Denef V.J."/>
            <person name="Konstantinidis K.T."/>
            <person name="Vergez L.M."/>
            <person name="Agullo L."/>
            <person name="Reyes V.L."/>
            <person name="Hauser L."/>
            <person name="Cordova M."/>
            <person name="Gomez L."/>
            <person name="Gonzalez M."/>
            <person name="Land M."/>
            <person name="Lao V."/>
            <person name="Larimer F."/>
            <person name="LiPuma J.J."/>
            <person name="Mahenthiralingam E."/>
            <person name="Malfatti S.A."/>
            <person name="Marx C.J."/>
            <person name="Parnell J.J."/>
            <person name="Ramette A."/>
            <person name="Richardson P."/>
            <person name="Seeger M."/>
            <person name="Smith D."/>
            <person name="Spilker T."/>
            <person name="Sul W.J."/>
            <person name="Tsoi T.V."/>
            <person name="Ulrich L.E."/>
            <person name="Zhulin I.B."/>
            <person name="Tiedje J.M."/>
        </authorList>
    </citation>
    <scope>NUCLEOTIDE SEQUENCE [LARGE SCALE GENOMIC DNA]</scope>
    <source>
        <strain evidence="1 2">LB400</strain>
    </source>
</reference>
<proteinExistence type="predicted"/>
<evidence type="ECO:0000313" key="1">
    <source>
        <dbReference type="EMBL" id="ABE36317.1"/>
    </source>
</evidence>
<protein>
    <submittedName>
        <fullName evidence="1">Uncharacterized protein</fullName>
    </submittedName>
</protein>
<evidence type="ECO:0000313" key="2">
    <source>
        <dbReference type="Proteomes" id="UP000001817"/>
    </source>
</evidence>